<gene>
    <name evidence="1" type="ORF">LSALG_LOCUS6115</name>
</gene>
<keyword evidence="2" id="KW-1185">Reference proteome</keyword>
<proteinExistence type="predicted"/>
<evidence type="ECO:0000313" key="2">
    <source>
        <dbReference type="Proteomes" id="UP001177003"/>
    </source>
</evidence>
<dbReference type="EMBL" id="OX465086">
    <property type="protein sequence ID" value="CAI9265516.1"/>
    <property type="molecule type" value="Genomic_DNA"/>
</dbReference>
<evidence type="ECO:0000313" key="1">
    <source>
        <dbReference type="EMBL" id="CAI9265516.1"/>
    </source>
</evidence>
<dbReference type="Proteomes" id="UP001177003">
    <property type="component" value="Chromosome 0"/>
</dbReference>
<protein>
    <submittedName>
        <fullName evidence="1">Uncharacterized protein</fullName>
    </submittedName>
</protein>
<reference evidence="1" key="1">
    <citation type="submission" date="2023-04" db="EMBL/GenBank/DDBJ databases">
        <authorList>
            <person name="Vijverberg K."/>
            <person name="Xiong W."/>
            <person name="Schranz E."/>
        </authorList>
    </citation>
    <scope>NUCLEOTIDE SEQUENCE</scope>
</reference>
<accession>A0AA35YAZ2</accession>
<organism evidence="1 2">
    <name type="scientific">Lactuca saligna</name>
    <name type="common">Willowleaf lettuce</name>
    <dbReference type="NCBI Taxonomy" id="75948"/>
    <lineage>
        <taxon>Eukaryota</taxon>
        <taxon>Viridiplantae</taxon>
        <taxon>Streptophyta</taxon>
        <taxon>Embryophyta</taxon>
        <taxon>Tracheophyta</taxon>
        <taxon>Spermatophyta</taxon>
        <taxon>Magnoliopsida</taxon>
        <taxon>eudicotyledons</taxon>
        <taxon>Gunneridae</taxon>
        <taxon>Pentapetalae</taxon>
        <taxon>asterids</taxon>
        <taxon>campanulids</taxon>
        <taxon>Asterales</taxon>
        <taxon>Asteraceae</taxon>
        <taxon>Cichorioideae</taxon>
        <taxon>Cichorieae</taxon>
        <taxon>Lactucinae</taxon>
        <taxon>Lactuca</taxon>
    </lineage>
</organism>
<name>A0AA35YAZ2_LACSI</name>
<dbReference type="AlphaFoldDB" id="A0AA35YAZ2"/>
<sequence length="123" mass="13685">MIPPVANSIHVSTSRPKLDLCGVAIQGDFEERDLTILLPNRSDDTSQLAFDIGGSLISSEIVGEVRWSRKMAFTFGTKKPKLPEKTYLSDSDSDDDAFDFSFLDFSEETFKAPSKLCDDPFLN</sequence>